<feature type="compositionally biased region" description="Basic and acidic residues" evidence="1">
    <location>
        <begin position="92"/>
        <end position="101"/>
    </location>
</feature>
<evidence type="ECO:0000256" key="1">
    <source>
        <dbReference type="SAM" id="MobiDB-lite"/>
    </source>
</evidence>
<dbReference type="EMBL" id="BAAAHE010000007">
    <property type="protein sequence ID" value="GAA0607041.1"/>
    <property type="molecule type" value="Genomic_DNA"/>
</dbReference>
<sequence>MSAGVLVAYASGTGCDSACATDIANQIADVPDLEVDVKPLSRVTSIASYAATYIGWARPSSAGRAELERFLNANAEQLRTRPVWIVHHHPDCPDGSPDRHLKMTRLVFTPAPDAKPAPAEEPSWAAAPSKRTPAGV</sequence>
<evidence type="ECO:0000313" key="2">
    <source>
        <dbReference type="EMBL" id="GAA0607041.1"/>
    </source>
</evidence>
<evidence type="ECO:0000313" key="3">
    <source>
        <dbReference type="Proteomes" id="UP001500957"/>
    </source>
</evidence>
<reference evidence="2 3" key="1">
    <citation type="journal article" date="2019" name="Int. J. Syst. Evol. Microbiol.">
        <title>The Global Catalogue of Microorganisms (GCM) 10K type strain sequencing project: providing services to taxonomists for standard genome sequencing and annotation.</title>
        <authorList>
            <consortium name="The Broad Institute Genomics Platform"/>
            <consortium name="The Broad Institute Genome Sequencing Center for Infectious Disease"/>
            <person name="Wu L."/>
            <person name="Ma J."/>
        </authorList>
    </citation>
    <scope>NUCLEOTIDE SEQUENCE [LARGE SCALE GENOMIC DNA]</scope>
    <source>
        <strain evidence="2 3">JCM 10671</strain>
    </source>
</reference>
<name>A0ABN1G9W9_9ACTN</name>
<comment type="caution">
    <text evidence="2">The sequence shown here is derived from an EMBL/GenBank/DDBJ whole genome shotgun (WGS) entry which is preliminary data.</text>
</comment>
<feature type="compositionally biased region" description="Low complexity" evidence="1">
    <location>
        <begin position="110"/>
        <end position="130"/>
    </location>
</feature>
<accession>A0ABN1G9W9</accession>
<organism evidence="2 3">
    <name type="scientific">Sporichthya brevicatena</name>
    <dbReference type="NCBI Taxonomy" id="171442"/>
    <lineage>
        <taxon>Bacteria</taxon>
        <taxon>Bacillati</taxon>
        <taxon>Actinomycetota</taxon>
        <taxon>Actinomycetes</taxon>
        <taxon>Sporichthyales</taxon>
        <taxon>Sporichthyaceae</taxon>
        <taxon>Sporichthya</taxon>
    </lineage>
</organism>
<keyword evidence="3" id="KW-1185">Reference proteome</keyword>
<gene>
    <name evidence="2" type="ORF">GCM10009547_06210</name>
</gene>
<feature type="region of interest" description="Disordered" evidence="1">
    <location>
        <begin position="92"/>
        <end position="136"/>
    </location>
</feature>
<dbReference type="Proteomes" id="UP001500957">
    <property type="component" value="Unassembled WGS sequence"/>
</dbReference>
<dbReference type="RefSeq" id="WP_344601492.1">
    <property type="nucleotide sequence ID" value="NZ_BAAAHE010000007.1"/>
</dbReference>
<proteinExistence type="predicted"/>
<protein>
    <submittedName>
        <fullName evidence="2">Uncharacterized protein</fullName>
    </submittedName>
</protein>